<evidence type="ECO:0000256" key="2">
    <source>
        <dbReference type="ARBA" id="ARBA00008531"/>
    </source>
</evidence>
<keyword evidence="5" id="KW-0342">GTP-binding</keyword>
<dbReference type="InterPro" id="IPR013822">
    <property type="entry name" value="Signal_recog_particl_SRP54_hlx"/>
</dbReference>
<feature type="compositionally biased region" description="Basic and acidic residues" evidence="8">
    <location>
        <begin position="267"/>
        <end position="279"/>
    </location>
</feature>
<sequence length="643" mass="72514">MLDNFTIVTKGGIVLWSMEWAKLKGSPINKMIKKVLLEERSADSSYNTDNYSLKWTFANEFDLIFIAVYQKIFTLMYIDELLLAVKKRFVKMYKDMLVAIKNSADSIELESFKEFDFEVILEEVEMRSKLQQTSISTPKRYEDTTKGKLGKETKREKEMKLGTYEKNKKKEDAKREKKLKRQQDRKARQQEDYSDTDSGSEDDYSEQEENSDTSSNNSKEDNIDENNKENNTKGTTGADDQEDPEITKRRQALIANMKKSPMSKKKSVADKEKNTPEKPKSKKEARKWEGGELTKSEKEALNKSEKSAKKEIVRETIVKHNIDMEVSSDEEDKPASGFMKYFNVLTGNRVITKQDLEPILNDFKTHLTKKNVALDIAEKLVESVGTGLTGKKLSTFQGVTSVVKQTMEEVVTRILTPKRNIDILKDVQNVKGKRPYTIVFSGVNGVGKSTNLAKVCYWLTANGFKVMLAACDTFRSGAIEQLRTHAERLNVQVFERGYGKDAASIAGDAINYAKETGHDVVLIDTTGRMQNNEPLMKALSKLVNQNAADLVLFVGEALVGNDGVDQLTKFDQSLSLIADSTRAERRTIDGIILTKFDTIDDKVGAAISMVYSTGIPIVFLGTGQNYTDLKRMNIKSVVKSLLT</sequence>
<dbReference type="FunFam" id="3.40.50.300:FF:000188">
    <property type="entry name" value="signal recognition particle receptor subunit alpha"/>
    <property type="match status" value="1"/>
</dbReference>
<dbReference type="CDD" id="cd14826">
    <property type="entry name" value="SR_alpha_SRX"/>
    <property type="match status" value="1"/>
</dbReference>
<feature type="compositionally biased region" description="Acidic residues" evidence="8">
    <location>
        <begin position="192"/>
        <end position="211"/>
    </location>
</feature>
<dbReference type="InterPro" id="IPR027417">
    <property type="entry name" value="P-loop_NTPase"/>
</dbReference>
<dbReference type="PANTHER" id="PTHR43134:SF1">
    <property type="entry name" value="SIGNAL RECOGNITION PARTICLE RECEPTOR SUBUNIT ALPHA"/>
    <property type="match status" value="1"/>
</dbReference>
<dbReference type="InterPro" id="IPR007222">
    <property type="entry name" value="Sig_recog_particle_rcpt_asu_N"/>
</dbReference>
<proteinExistence type="inferred from homology"/>
<evidence type="ECO:0000313" key="10">
    <source>
        <dbReference type="EMBL" id="KAF2075987.1"/>
    </source>
</evidence>
<feature type="compositionally biased region" description="Basic and acidic residues" evidence="8">
    <location>
        <begin position="139"/>
        <end position="191"/>
    </location>
</feature>
<dbReference type="GO" id="GO:0005785">
    <property type="term" value="C:signal recognition particle receptor complex"/>
    <property type="evidence" value="ECO:0007669"/>
    <property type="project" value="InterPro"/>
</dbReference>
<dbReference type="OrthoDB" id="1727884at2759"/>
<dbReference type="Gene3D" id="3.40.50.300">
    <property type="entry name" value="P-loop containing nucleotide triphosphate hydrolases"/>
    <property type="match status" value="1"/>
</dbReference>
<keyword evidence="4" id="KW-0256">Endoplasmic reticulum</keyword>
<feature type="compositionally biased region" description="Basic and acidic residues" evidence="8">
    <location>
        <begin position="218"/>
        <end position="231"/>
    </location>
</feature>
<dbReference type="SMART" id="SM00962">
    <property type="entry name" value="SRP54"/>
    <property type="match status" value="1"/>
</dbReference>
<evidence type="ECO:0000256" key="8">
    <source>
        <dbReference type="SAM" id="MobiDB-lite"/>
    </source>
</evidence>
<evidence type="ECO:0000313" key="11">
    <source>
        <dbReference type="Proteomes" id="UP000695562"/>
    </source>
</evidence>
<dbReference type="Gene3D" id="3.30.450.60">
    <property type="match status" value="1"/>
</dbReference>
<dbReference type="SMART" id="SM00382">
    <property type="entry name" value="AAA"/>
    <property type="match status" value="1"/>
</dbReference>
<dbReference type="Pfam" id="PF02881">
    <property type="entry name" value="SRP54_N"/>
    <property type="match status" value="1"/>
</dbReference>
<evidence type="ECO:0000256" key="7">
    <source>
        <dbReference type="ARBA" id="ARBA00023170"/>
    </source>
</evidence>
<dbReference type="GO" id="GO:0005525">
    <property type="term" value="F:GTP binding"/>
    <property type="evidence" value="ECO:0007669"/>
    <property type="project" value="UniProtKB-KW"/>
</dbReference>
<evidence type="ECO:0000256" key="4">
    <source>
        <dbReference type="ARBA" id="ARBA00022824"/>
    </source>
</evidence>
<keyword evidence="11" id="KW-1185">Reference proteome</keyword>
<dbReference type="PANTHER" id="PTHR43134">
    <property type="entry name" value="SIGNAL RECOGNITION PARTICLE RECEPTOR SUBUNIT ALPHA"/>
    <property type="match status" value="1"/>
</dbReference>
<dbReference type="Gene3D" id="1.20.120.140">
    <property type="entry name" value="Signal recognition particle SRP54, nucleotide-binding domain"/>
    <property type="match status" value="1"/>
</dbReference>
<feature type="domain" description="SRP54-type proteins GTP-binding" evidence="9">
    <location>
        <begin position="616"/>
        <end position="629"/>
    </location>
</feature>
<dbReference type="InterPro" id="IPR042101">
    <property type="entry name" value="SRP54_N_sf"/>
</dbReference>
<dbReference type="CDD" id="cd17876">
    <property type="entry name" value="SRalpha_C"/>
    <property type="match status" value="1"/>
</dbReference>
<dbReference type="InterPro" id="IPR000897">
    <property type="entry name" value="SRP54_GTPase_dom"/>
</dbReference>
<dbReference type="SUPFAM" id="SSF64356">
    <property type="entry name" value="SNARE-like"/>
    <property type="match status" value="1"/>
</dbReference>
<dbReference type="GO" id="GO:0005047">
    <property type="term" value="F:signal recognition particle binding"/>
    <property type="evidence" value="ECO:0007669"/>
    <property type="project" value="InterPro"/>
</dbReference>
<comment type="caution">
    <text evidence="10">The sequence shown here is derived from an EMBL/GenBank/DDBJ whole genome shotgun (WGS) entry which is preliminary data.</text>
</comment>
<evidence type="ECO:0000256" key="5">
    <source>
        <dbReference type="ARBA" id="ARBA00023134"/>
    </source>
</evidence>
<comment type="similarity">
    <text evidence="2">Belongs to the GTP-binding SRP family.</text>
</comment>
<dbReference type="InterPro" id="IPR003593">
    <property type="entry name" value="AAA+_ATPase"/>
</dbReference>
<dbReference type="EMBL" id="AJWJ01000077">
    <property type="protein sequence ID" value="KAF2075987.1"/>
    <property type="molecule type" value="Genomic_DNA"/>
</dbReference>
<keyword evidence="3" id="KW-0547">Nucleotide-binding</keyword>
<comment type="subcellular location">
    <subcellularLocation>
        <location evidence="1">Endoplasmic reticulum membrane</location>
        <topology evidence="1">Peripheral membrane protein</topology>
        <orientation evidence="1">Cytoplasmic side</orientation>
    </subcellularLocation>
</comment>
<dbReference type="InterPro" id="IPR036225">
    <property type="entry name" value="SRP/SRP_N"/>
</dbReference>
<reference evidence="10" key="1">
    <citation type="submission" date="2020-01" db="EMBL/GenBank/DDBJ databases">
        <title>Development of genomics and gene disruption for Polysphondylium violaceum indicates a role for the polyketide synthase stlB in stalk morphogenesis.</title>
        <authorList>
            <person name="Narita B."/>
            <person name="Kawabe Y."/>
            <person name="Kin K."/>
            <person name="Saito T."/>
            <person name="Gibbs R."/>
            <person name="Kuspa A."/>
            <person name="Muzny D."/>
            <person name="Queller D."/>
            <person name="Richards S."/>
            <person name="Strassman J."/>
            <person name="Sucgang R."/>
            <person name="Worley K."/>
            <person name="Schaap P."/>
        </authorList>
    </citation>
    <scope>NUCLEOTIDE SEQUENCE</scope>
    <source>
        <strain evidence="10">QSvi11</strain>
    </source>
</reference>
<evidence type="ECO:0000259" key="9">
    <source>
        <dbReference type="PROSITE" id="PS00300"/>
    </source>
</evidence>
<evidence type="ECO:0000256" key="3">
    <source>
        <dbReference type="ARBA" id="ARBA00022741"/>
    </source>
</evidence>
<dbReference type="Pfam" id="PF00448">
    <property type="entry name" value="SRP54"/>
    <property type="match status" value="1"/>
</dbReference>
<dbReference type="SMART" id="SM00963">
    <property type="entry name" value="SRP54_N"/>
    <property type="match status" value="1"/>
</dbReference>
<dbReference type="Pfam" id="PF04086">
    <property type="entry name" value="SRP-alpha_N"/>
    <property type="match status" value="1"/>
</dbReference>
<dbReference type="SUPFAM" id="SSF47364">
    <property type="entry name" value="Domain of the SRP/SRP receptor G-proteins"/>
    <property type="match status" value="1"/>
</dbReference>
<keyword evidence="7" id="KW-0675">Receptor</keyword>
<dbReference type="SUPFAM" id="SSF52540">
    <property type="entry name" value="P-loop containing nucleoside triphosphate hydrolases"/>
    <property type="match status" value="1"/>
</dbReference>
<name>A0A8J4Q0T4_9MYCE</name>
<dbReference type="PROSITE" id="PS00300">
    <property type="entry name" value="SRP54"/>
    <property type="match status" value="1"/>
</dbReference>
<evidence type="ECO:0000256" key="1">
    <source>
        <dbReference type="ARBA" id="ARBA00004397"/>
    </source>
</evidence>
<dbReference type="Proteomes" id="UP000695562">
    <property type="component" value="Unassembled WGS sequence"/>
</dbReference>
<organism evidence="10 11">
    <name type="scientific">Polysphondylium violaceum</name>
    <dbReference type="NCBI Taxonomy" id="133409"/>
    <lineage>
        <taxon>Eukaryota</taxon>
        <taxon>Amoebozoa</taxon>
        <taxon>Evosea</taxon>
        <taxon>Eumycetozoa</taxon>
        <taxon>Dictyostelia</taxon>
        <taxon>Dictyosteliales</taxon>
        <taxon>Dictyosteliaceae</taxon>
        <taxon>Polysphondylium</taxon>
    </lineage>
</organism>
<keyword evidence="6" id="KW-0472">Membrane</keyword>
<dbReference type="InterPro" id="IPR011012">
    <property type="entry name" value="Longin-like_dom_sf"/>
</dbReference>
<dbReference type="GO" id="GO:0003924">
    <property type="term" value="F:GTPase activity"/>
    <property type="evidence" value="ECO:0007669"/>
    <property type="project" value="InterPro"/>
</dbReference>
<accession>A0A8J4Q0T4</accession>
<dbReference type="GO" id="GO:0006886">
    <property type="term" value="P:intracellular protein transport"/>
    <property type="evidence" value="ECO:0007669"/>
    <property type="project" value="InterPro"/>
</dbReference>
<dbReference type="AlphaFoldDB" id="A0A8J4Q0T4"/>
<feature type="compositionally biased region" description="Basic and acidic residues" evidence="8">
    <location>
        <begin position="286"/>
        <end position="309"/>
    </location>
</feature>
<protein>
    <recommendedName>
        <fullName evidence="9">SRP54-type proteins GTP-binding domain-containing protein</fullName>
    </recommendedName>
</protein>
<dbReference type="GO" id="GO:0006614">
    <property type="term" value="P:SRP-dependent cotranslational protein targeting to membrane"/>
    <property type="evidence" value="ECO:0007669"/>
    <property type="project" value="InterPro"/>
</dbReference>
<feature type="region of interest" description="Disordered" evidence="8">
    <location>
        <begin position="131"/>
        <end position="309"/>
    </location>
</feature>
<gene>
    <name evidence="10" type="ORF">CYY_002694</name>
</gene>
<evidence type="ECO:0000256" key="6">
    <source>
        <dbReference type="ARBA" id="ARBA00023136"/>
    </source>
</evidence>